<feature type="region of interest" description="Disordered" evidence="1">
    <location>
        <begin position="76"/>
        <end position="117"/>
    </location>
</feature>
<gene>
    <name evidence="2" type="ORF">H4R34_004287</name>
</gene>
<name>A0A9W8B5V7_9FUNG</name>
<dbReference type="EMBL" id="JANBQB010000514">
    <property type="protein sequence ID" value="KAJ1975564.1"/>
    <property type="molecule type" value="Genomic_DNA"/>
</dbReference>
<accession>A0A9W8B5V7</accession>
<evidence type="ECO:0000256" key="1">
    <source>
        <dbReference type="SAM" id="MobiDB-lite"/>
    </source>
</evidence>
<dbReference type="AlphaFoldDB" id="A0A9W8B5V7"/>
<keyword evidence="3" id="KW-1185">Reference proteome</keyword>
<reference evidence="2" key="1">
    <citation type="submission" date="2022-07" db="EMBL/GenBank/DDBJ databases">
        <title>Phylogenomic reconstructions and comparative analyses of Kickxellomycotina fungi.</title>
        <authorList>
            <person name="Reynolds N.K."/>
            <person name="Stajich J.E."/>
            <person name="Barry K."/>
            <person name="Grigoriev I.V."/>
            <person name="Crous P."/>
            <person name="Smith M.E."/>
        </authorList>
    </citation>
    <scope>NUCLEOTIDE SEQUENCE</scope>
    <source>
        <strain evidence="2">RSA 567</strain>
    </source>
</reference>
<sequence>MNQLQPRTLRFAAPGADKENAGVFSPVASHQGLKTPAPHGNKHTHVLTGKALTTASKLALGAKTPLLPKNVQFPKDGLASAGPLKDKNGLVNVPRGHKAMDTPGRGPMTNHRPPTVRKERALKTHAILEHDLEPEYMPPP</sequence>
<proteinExistence type="predicted"/>
<evidence type="ECO:0000313" key="3">
    <source>
        <dbReference type="Proteomes" id="UP001151582"/>
    </source>
</evidence>
<evidence type="ECO:0000313" key="2">
    <source>
        <dbReference type="EMBL" id="KAJ1975564.1"/>
    </source>
</evidence>
<feature type="non-terminal residue" evidence="2">
    <location>
        <position position="140"/>
    </location>
</feature>
<comment type="caution">
    <text evidence="2">The sequence shown here is derived from an EMBL/GenBank/DDBJ whole genome shotgun (WGS) entry which is preliminary data.</text>
</comment>
<feature type="region of interest" description="Disordered" evidence="1">
    <location>
        <begin position="1"/>
        <end position="22"/>
    </location>
</feature>
<protein>
    <submittedName>
        <fullName evidence="2">Uncharacterized protein</fullName>
    </submittedName>
</protein>
<dbReference type="Proteomes" id="UP001151582">
    <property type="component" value="Unassembled WGS sequence"/>
</dbReference>
<organism evidence="2 3">
    <name type="scientific">Dimargaris verticillata</name>
    <dbReference type="NCBI Taxonomy" id="2761393"/>
    <lineage>
        <taxon>Eukaryota</taxon>
        <taxon>Fungi</taxon>
        <taxon>Fungi incertae sedis</taxon>
        <taxon>Zoopagomycota</taxon>
        <taxon>Kickxellomycotina</taxon>
        <taxon>Dimargaritomycetes</taxon>
        <taxon>Dimargaritales</taxon>
        <taxon>Dimargaritaceae</taxon>
        <taxon>Dimargaris</taxon>
    </lineage>
</organism>
<dbReference type="OrthoDB" id="10399940at2759"/>